<accession>A0A7W4Z6U6</accession>
<dbReference type="GO" id="GO:0005829">
    <property type="term" value="C:cytosol"/>
    <property type="evidence" value="ECO:0007669"/>
    <property type="project" value="TreeGrafter"/>
</dbReference>
<proteinExistence type="predicted"/>
<keyword evidence="6" id="KW-1185">Reference proteome</keyword>
<dbReference type="InterPro" id="IPR031100">
    <property type="entry name" value="LOG_fam"/>
</dbReference>
<evidence type="ECO:0000256" key="3">
    <source>
        <dbReference type="ARBA" id="ARBA00031983"/>
    </source>
</evidence>
<dbReference type="AlphaFoldDB" id="A0A7W4Z6U6"/>
<dbReference type="RefSeq" id="WP_183409960.1">
    <property type="nucleotide sequence ID" value="NZ_JACHWY010000001.1"/>
</dbReference>
<dbReference type="Pfam" id="PF03641">
    <property type="entry name" value="Lysine_decarbox"/>
    <property type="match status" value="1"/>
</dbReference>
<comment type="catalytic activity">
    <reaction evidence="1">
        <text>AMP + H2O = D-ribose 5-phosphate + adenine</text>
        <dbReference type="Rhea" id="RHEA:20129"/>
        <dbReference type="ChEBI" id="CHEBI:15377"/>
        <dbReference type="ChEBI" id="CHEBI:16708"/>
        <dbReference type="ChEBI" id="CHEBI:78346"/>
        <dbReference type="ChEBI" id="CHEBI:456215"/>
        <dbReference type="EC" id="3.2.2.4"/>
    </reaction>
</comment>
<dbReference type="PANTHER" id="PTHR43393:SF3">
    <property type="entry name" value="LYSINE DECARBOXYLASE-LIKE PROTEIN"/>
    <property type="match status" value="1"/>
</dbReference>
<dbReference type="InterPro" id="IPR052341">
    <property type="entry name" value="LOG_family_nucleotidases"/>
</dbReference>
<gene>
    <name evidence="5" type="ORF">FHR99_001566</name>
</gene>
<dbReference type="SUPFAM" id="SSF102405">
    <property type="entry name" value="MCP/YpsA-like"/>
    <property type="match status" value="1"/>
</dbReference>
<dbReference type="GO" id="GO:0008714">
    <property type="term" value="F:AMP nucleosidase activity"/>
    <property type="evidence" value="ECO:0007669"/>
    <property type="project" value="UniProtKB-EC"/>
</dbReference>
<evidence type="ECO:0000256" key="1">
    <source>
        <dbReference type="ARBA" id="ARBA00000274"/>
    </source>
</evidence>
<feature type="region of interest" description="Disordered" evidence="4">
    <location>
        <begin position="1"/>
        <end position="31"/>
    </location>
</feature>
<protein>
    <recommendedName>
        <fullName evidence="3">AMP nucleosidase</fullName>
        <ecNumber evidence="2">3.2.2.4</ecNumber>
    </recommendedName>
    <alternativeName>
        <fullName evidence="3">AMP nucleosidase</fullName>
    </alternativeName>
</protein>
<dbReference type="EMBL" id="JACHWY010000001">
    <property type="protein sequence ID" value="MBB3047330.1"/>
    <property type="molecule type" value="Genomic_DNA"/>
</dbReference>
<name>A0A7W4Z6U6_9GAMM</name>
<sequence length="300" mass="34047">MSEKKNRRSFGNVAFPSAAEDAHRAREVEETPQTRASAYRLAFTDEEFLLRNELRPIRLQLELLKPEMTMLEREIDATIVMFGSARLPDPDKAAEQIAQAQQLLSDNPDDPAMQRRLEIVEKRASLSTYYEEARRLAAIVGEHYSGTPGKPRVHVMTGGGPGIMEAANRGADDVGAESIGLNIVLPHEQHPNEWITPELSFRFHYFAIRKMHFLMRAKALVVFPGGYGTLDEFFETLTLLQTQKVKSLPILVFGKPFWEQVLNFDALVDYGMISAEDIHLFTYVDTAEQAWAIIRQHCEN</sequence>
<dbReference type="Proteomes" id="UP000537130">
    <property type="component" value="Unassembled WGS sequence"/>
</dbReference>
<feature type="compositionally biased region" description="Basic and acidic residues" evidence="4">
    <location>
        <begin position="20"/>
        <end position="29"/>
    </location>
</feature>
<organism evidence="5 6">
    <name type="scientific">Litorivivens lipolytica</name>
    <dbReference type="NCBI Taxonomy" id="1524264"/>
    <lineage>
        <taxon>Bacteria</taxon>
        <taxon>Pseudomonadati</taxon>
        <taxon>Pseudomonadota</taxon>
        <taxon>Gammaproteobacteria</taxon>
        <taxon>Litorivivens</taxon>
    </lineage>
</organism>
<evidence type="ECO:0000313" key="5">
    <source>
        <dbReference type="EMBL" id="MBB3047330.1"/>
    </source>
</evidence>
<evidence type="ECO:0000256" key="2">
    <source>
        <dbReference type="ARBA" id="ARBA00011985"/>
    </source>
</evidence>
<comment type="caution">
    <text evidence="5">The sequence shown here is derived from an EMBL/GenBank/DDBJ whole genome shotgun (WGS) entry which is preliminary data.</text>
</comment>
<dbReference type="PANTHER" id="PTHR43393">
    <property type="entry name" value="CYTOKININ RIBOSIDE 5'-MONOPHOSPHATE PHOSPHORIBOHYDROLASE"/>
    <property type="match status" value="1"/>
</dbReference>
<dbReference type="Gene3D" id="3.40.50.450">
    <property type="match status" value="1"/>
</dbReference>
<reference evidence="5 6" key="1">
    <citation type="submission" date="2020-08" db="EMBL/GenBank/DDBJ databases">
        <title>Genomic Encyclopedia of Type Strains, Phase III (KMG-III): the genomes of soil and plant-associated and newly described type strains.</title>
        <authorList>
            <person name="Whitman W."/>
        </authorList>
    </citation>
    <scope>NUCLEOTIDE SEQUENCE [LARGE SCALE GENOMIC DNA]</scope>
    <source>
        <strain evidence="5 6">CECT 8654</strain>
    </source>
</reference>
<evidence type="ECO:0000256" key="4">
    <source>
        <dbReference type="SAM" id="MobiDB-lite"/>
    </source>
</evidence>
<evidence type="ECO:0000313" key="6">
    <source>
        <dbReference type="Proteomes" id="UP000537130"/>
    </source>
</evidence>
<dbReference type="EC" id="3.2.2.4" evidence="2"/>